<feature type="region of interest" description="Disordered" evidence="1">
    <location>
        <begin position="184"/>
        <end position="229"/>
    </location>
</feature>
<reference evidence="2 3" key="1">
    <citation type="submission" date="2022-05" db="EMBL/GenBank/DDBJ databases">
        <authorList>
            <consortium name="Genoscope - CEA"/>
            <person name="William W."/>
        </authorList>
    </citation>
    <scope>NUCLEOTIDE SEQUENCE [LARGE SCALE GENOMIC DNA]</scope>
</reference>
<feature type="region of interest" description="Disordered" evidence="1">
    <location>
        <begin position="500"/>
        <end position="519"/>
    </location>
</feature>
<protein>
    <submittedName>
        <fullName evidence="2">Uncharacterized protein</fullName>
    </submittedName>
</protein>
<dbReference type="Proteomes" id="UP001159405">
    <property type="component" value="Unassembled WGS sequence"/>
</dbReference>
<comment type="caution">
    <text evidence="2">The sequence shown here is derived from an EMBL/GenBank/DDBJ whole genome shotgun (WGS) entry which is preliminary data.</text>
</comment>
<name>A0ABN8QKT9_9CNID</name>
<sequence>MSYQQKRFYLFNCDNTYSLETVEKLLLEAGDKYGFKISVDRLCFGLQRMAEVYERTLPHLVMDYAIFVVHADESRLSINEDNAGIGYARLYRALLQKTDNKVLIVIGGDKYYRDEDEKTRSVISRWARRKVSSQFGEEFLDGRQSFIFSWNENHRPIHEEAMYHFLEPRKRGCKFEYTPPKPLPKPVAPVVPQPLPKPEPSAAPWTTGTYPRPEDFQDAKTPHRRSFNNLPESQKSELTYDLEKGTYEALNMGGSGVPPVYLAGTVLLETYVRYGSISFNTGDIFQEEGGWRPTAKQVSDLMSGFKSMPLAKVTFVSTGNGGVSYSVVKVTTDDWWERWLSWLKRNYKVLVEKFLLELEEKYGLKFSIDRLTFALPLMAEVCEKTLPKLTMDVAVFVVHANESRLSINEDNAGIGYARIYRALLHKTDDNVLIVLGGDTNYKDEEARSVISRWAKRKVASQFREEYLDGRKSFIFSWNEKHRPVHEEAMRHFLDRRKRGSKFEYTPPKPLPKPIEPKVPRPLPTPILPLEPPTASAGQDLGRESSLVRCDNEILIPDDKEEDNVPRRRSFSDRDKTKTELRHDLEEGTYGAIRSGPTPASYQGDTILLQAKVRFGKISYEDGDVLQRNPGWRPSEKQKADVMEDRKSDAVRIVTFYQTKDGSVTYEYDKPAPPDRQGCCYLIWRCIVACFWGLVHYLRLFCRWCSDKCNGR</sequence>
<feature type="compositionally biased region" description="Pro residues" evidence="1">
    <location>
        <begin position="184"/>
        <end position="201"/>
    </location>
</feature>
<accession>A0ABN8QKT9</accession>
<feature type="region of interest" description="Disordered" evidence="1">
    <location>
        <begin position="558"/>
        <end position="579"/>
    </location>
</feature>
<dbReference type="EMBL" id="CALNXK010000127">
    <property type="protein sequence ID" value="CAH3163893.1"/>
    <property type="molecule type" value="Genomic_DNA"/>
</dbReference>
<evidence type="ECO:0000256" key="1">
    <source>
        <dbReference type="SAM" id="MobiDB-lite"/>
    </source>
</evidence>
<keyword evidence="3" id="KW-1185">Reference proteome</keyword>
<evidence type="ECO:0000313" key="3">
    <source>
        <dbReference type="Proteomes" id="UP001159405"/>
    </source>
</evidence>
<evidence type="ECO:0000313" key="2">
    <source>
        <dbReference type="EMBL" id="CAH3163893.1"/>
    </source>
</evidence>
<feature type="compositionally biased region" description="Basic and acidic residues" evidence="1">
    <location>
        <begin position="212"/>
        <end position="221"/>
    </location>
</feature>
<feature type="compositionally biased region" description="Basic and acidic residues" evidence="1">
    <location>
        <begin position="562"/>
        <end position="579"/>
    </location>
</feature>
<gene>
    <name evidence="2" type="ORF">PLOB_00006023</name>
</gene>
<proteinExistence type="predicted"/>
<organism evidence="2 3">
    <name type="scientific">Porites lobata</name>
    <dbReference type="NCBI Taxonomy" id="104759"/>
    <lineage>
        <taxon>Eukaryota</taxon>
        <taxon>Metazoa</taxon>
        <taxon>Cnidaria</taxon>
        <taxon>Anthozoa</taxon>
        <taxon>Hexacorallia</taxon>
        <taxon>Scleractinia</taxon>
        <taxon>Fungiina</taxon>
        <taxon>Poritidae</taxon>
        <taxon>Porites</taxon>
    </lineage>
</organism>